<dbReference type="InterPro" id="IPR003439">
    <property type="entry name" value="ABC_transporter-like_ATP-bd"/>
</dbReference>
<dbReference type="InterPro" id="IPR003593">
    <property type="entry name" value="AAA+_ATPase"/>
</dbReference>
<dbReference type="SUPFAM" id="SSF52540">
    <property type="entry name" value="P-loop containing nucleoside triphosphate hydrolases"/>
    <property type="match status" value="1"/>
</dbReference>
<dbReference type="InterPro" id="IPR027417">
    <property type="entry name" value="P-loop_NTPase"/>
</dbReference>
<dbReference type="InterPro" id="IPR051782">
    <property type="entry name" value="ABC_Transporter_VariousFunc"/>
</dbReference>
<dbReference type="PANTHER" id="PTHR42939:SF1">
    <property type="entry name" value="ABC TRANSPORTER ATP-BINDING PROTEIN ALBC-RELATED"/>
    <property type="match status" value="1"/>
</dbReference>
<dbReference type="SMART" id="SM00382">
    <property type="entry name" value="AAA"/>
    <property type="match status" value="1"/>
</dbReference>
<accession>A0A327YBF1</accession>
<evidence type="ECO:0000259" key="4">
    <source>
        <dbReference type="PROSITE" id="PS50893"/>
    </source>
</evidence>
<dbReference type="PROSITE" id="PS50893">
    <property type="entry name" value="ABC_TRANSPORTER_2"/>
    <property type="match status" value="1"/>
</dbReference>
<evidence type="ECO:0000313" key="5">
    <source>
        <dbReference type="EMBL" id="RAK18400.1"/>
    </source>
</evidence>
<keyword evidence="2" id="KW-0547">Nucleotide-binding</keyword>
<dbReference type="RefSeq" id="WP_111645644.1">
    <property type="nucleotide sequence ID" value="NZ_QLMH01000010.1"/>
</dbReference>
<dbReference type="EMBL" id="QLMH01000010">
    <property type="protein sequence ID" value="RAK18400.1"/>
    <property type="molecule type" value="Genomic_DNA"/>
</dbReference>
<proteinExistence type="predicted"/>
<feature type="domain" description="ABC transporter" evidence="4">
    <location>
        <begin position="2"/>
        <end position="227"/>
    </location>
</feature>
<evidence type="ECO:0000256" key="3">
    <source>
        <dbReference type="ARBA" id="ARBA00022840"/>
    </source>
</evidence>
<dbReference type="OrthoDB" id="2353216at2"/>
<dbReference type="GO" id="GO:0005524">
    <property type="term" value="F:ATP binding"/>
    <property type="evidence" value="ECO:0007669"/>
    <property type="project" value="UniProtKB-KW"/>
</dbReference>
<gene>
    <name evidence="5" type="ORF">B0I26_11031</name>
</gene>
<evidence type="ECO:0000256" key="1">
    <source>
        <dbReference type="ARBA" id="ARBA00022448"/>
    </source>
</evidence>
<protein>
    <submittedName>
        <fullName evidence="5">ABC-2 type transport system ATP-binding protein</fullName>
    </submittedName>
</protein>
<keyword evidence="6" id="KW-1185">Reference proteome</keyword>
<reference evidence="5 6" key="1">
    <citation type="submission" date="2018-06" db="EMBL/GenBank/DDBJ databases">
        <title>Genomic Encyclopedia of Type Strains, Phase III (KMG-III): the genomes of soil and plant-associated and newly described type strains.</title>
        <authorList>
            <person name="Whitman W."/>
        </authorList>
    </citation>
    <scope>NUCLEOTIDE SEQUENCE [LARGE SCALE GENOMIC DNA]</scope>
    <source>
        <strain evidence="5 6">CGMCC 1.8979</strain>
    </source>
</reference>
<comment type="caution">
    <text evidence="5">The sequence shown here is derived from an EMBL/GenBank/DDBJ whole genome shotgun (WGS) entry which is preliminary data.</text>
</comment>
<name>A0A327YBF1_9BACL</name>
<organism evidence="5 6">
    <name type="scientific">Paranoxybacillus vitaminiphilus</name>
    <dbReference type="NCBI Taxonomy" id="581036"/>
    <lineage>
        <taxon>Bacteria</taxon>
        <taxon>Bacillati</taxon>
        <taxon>Bacillota</taxon>
        <taxon>Bacilli</taxon>
        <taxon>Bacillales</taxon>
        <taxon>Anoxybacillaceae</taxon>
        <taxon>Paranoxybacillus</taxon>
    </lineage>
</organism>
<keyword evidence="3 5" id="KW-0067">ATP-binding</keyword>
<keyword evidence="1" id="KW-0813">Transport</keyword>
<sequence>MIHVHELTKIFNKYNRIENISFTVKKGKCFALCGENGTGKSTIIKMITGIMKPTSGEVILNGCKVGKDNEYKKQFSFMPDHLLFSNMLTGYEVLLFFAELRNIEKEKVDELLKAVGLYEERHKKMKYYSKGMQQRLALAHALLPNAPILILDEPTNGLDPYWVYRFKEMMMEQKRNGTTILFSTHILSIIEEIADQAAFIHRGNMFVCDSVADLRQQNKSLERVFFNMFTDSSSTSKQSAGGRGL</sequence>
<evidence type="ECO:0000313" key="6">
    <source>
        <dbReference type="Proteomes" id="UP000248555"/>
    </source>
</evidence>
<dbReference type="Proteomes" id="UP000248555">
    <property type="component" value="Unassembled WGS sequence"/>
</dbReference>
<dbReference type="AlphaFoldDB" id="A0A327YBF1"/>
<dbReference type="Pfam" id="PF00005">
    <property type="entry name" value="ABC_tran"/>
    <property type="match status" value="1"/>
</dbReference>
<dbReference type="GO" id="GO:0016887">
    <property type="term" value="F:ATP hydrolysis activity"/>
    <property type="evidence" value="ECO:0007669"/>
    <property type="project" value="InterPro"/>
</dbReference>
<dbReference type="Gene3D" id="3.40.50.300">
    <property type="entry name" value="P-loop containing nucleotide triphosphate hydrolases"/>
    <property type="match status" value="1"/>
</dbReference>
<dbReference type="PANTHER" id="PTHR42939">
    <property type="entry name" value="ABC TRANSPORTER ATP-BINDING PROTEIN ALBC-RELATED"/>
    <property type="match status" value="1"/>
</dbReference>
<evidence type="ECO:0000256" key="2">
    <source>
        <dbReference type="ARBA" id="ARBA00022741"/>
    </source>
</evidence>
<dbReference type="CDD" id="cd03230">
    <property type="entry name" value="ABC_DR_subfamily_A"/>
    <property type="match status" value="1"/>
</dbReference>